<dbReference type="SUPFAM" id="SSF53300">
    <property type="entry name" value="vWA-like"/>
    <property type="match status" value="1"/>
</dbReference>
<feature type="region of interest" description="Disordered" evidence="1">
    <location>
        <begin position="414"/>
        <end position="438"/>
    </location>
</feature>
<proteinExistence type="predicted"/>
<sequence length="677" mass="76383">MVDNSTDMALLERRLETLKTVDADLHERMQATLARTGHQRERASALAELVALLTESAIVAPDCCDILLARWFTFSAGEDWRAVRRWFTHGLRLYEEDVASALHHFERGNPEQFTIDEAQQGDIPAQASEQVQKRFRHILSSFGFTDISVKFHSASTFGKRGVRPTLSPLNLHLPRDPLISDVEHKEDLRYAAVLHAVGHLIYSPLRRPPGNRPPILQAILGLIEDARVERLMMNSYPALQILWGRFHVATREQSGFDFQGLAARLARALHDPVYEDSNNWVQAGRLLFEEAAGDLSDHAVFTRIARDLTRMLIKLQLPFDSQKYCVEPPYRDDNAALWLSSDDMPPDRTSISQDESYSLSDEKTGSSEKTSISEVEMNEVHQTTYPEWDHALEELRPDWVTVIDRIEYDASSRSVRAGERRHPSRTVLRTRGRKPVTDRSIRLSKLHEGDELDLDAALDSITQLKAGRAPDPRVFRRHGRSRRPAAVLLLMDLSKSTDRFVPGSFITVLDLEKKSAGLLVDLIEERGDRIALHGFDSNGRNQVNYTHFKDFQEPFGSGQQALLDARESGLSTRMGGAIRHATALLKREQEEKKILLLITDGAPSDIDIVDDEYLVEDAREAVRDALAQGVQVFCLTLDQQGDGCAHRIFGLRRYLIVDSAEALTSHLMAAVVRLVDS</sequence>
<protein>
    <recommendedName>
        <fullName evidence="2">VWFA domain-containing protein</fullName>
    </recommendedName>
</protein>
<dbReference type="PANTHER" id="PTHR41248:SF1">
    <property type="entry name" value="NORD PROTEIN"/>
    <property type="match status" value="1"/>
</dbReference>
<gene>
    <name evidence="3" type="ORF">J2T57_004388</name>
</gene>
<evidence type="ECO:0000259" key="2">
    <source>
        <dbReference type="PROSITE" id="PS50234"/>
    </source>
</evidence>
<evidence type="ECO:0000256" key="1">
    <source>
        <dbReference type="SAM" id="MobiDB-lite"/>
    </source>
</evidence>
<comment type="caution">
    <text evidence="3">The sequence shown here is derived from an EMBL/GenBank/DDBJ whole genome shotgun (WGS) entry which is preliminary data.</text>
</comment>
<dbReference type="InterPro" id="IPR036465">
    <property type="entry name" value="vWFA_dom_sf"/>
</dbReference>
<dbReference type="Gene3D" id="3.40.50.410">
    <property type="entry name" value="von Willebrand factor, type A domain"/>
    <property type="match status" value="1"/>
</dbReference>
<feature type="compositionally biased region" description="Basic residues" evidence="1">
    <location>
        <begin position="422"/>
        <end position="434"/>
    </location>
</feature>
<dbReference type="SMART" id="SM00327">
    <property type="entry name" value="VWA"/>
    <property type="match status" value="1"/>
</dbReference>
<dbReference type="AlphaFoldDB" id="A0AAE3KCQ1"/>
<dbReference type="InterPro" id="IPR051928">
    <property type="entry name" value="NorD/CobT"/>
</dbReference>
<dbReference type="PANTHER" id="PTHR41248">
    <property type="entry name" value="NORD PROTEIN"/>
    <property type="match status" value="1"/>
</dbReference>
<dbReference type="Pfam" id="PF00092">
    <property type="entry name" value="VWA"/>
    <property type="match status" value="1"/>
</dbReference>
<dbReference type="RefSeq" id="WP_253485629.1">
    <property type="nucleotide sequence ID" value="NZ_JALJXV010000017.1"/>
</dbReference>
<dbReference type="InterPro" id="IPR002035">
    <property type="entry name" value="VWF_A"/>
</dbReference>
<feature type="compositionally biased region" description="Polar residues" evidence="1">
    <location>
        <begin position="349"/>
        <end position="359"/>
    </location>
</feature>
<evidence type="ECO:0000313" key="3">
    <source>
        <dbReference type="EMBL" id="MCP1677210.1"/>
    </source>
</evidence>
<accession>A0AAE3KCQ1</accession>
<keyword evidence="4" id="KW-1185">Reference proteome</keyword>
<dbReference type="Proteomes" id="UP001205843">
    <property type="component" value="Unassembled WGS sequence"/>
</dbReference>
<feature type="domain" description="VWFA" evidence="2">
    <location>
        <begin position="486"/>
        <end position="671"/>
    </location>
</feature>
<organism evidence="3 4">
    <name type="scientific">Natronocella acetinitrilica</name>
    <dbReference type="NCBI Taxonomy" id="414046"/>
    <lineage>
        <taxon>Bacteria</taxon>
        <taxon>Pseudomonadati</taxon>
        <taxon>Pseudomonadota</taxon>
        <taxon>Gammaproteobacteria</taxon>
        <taxon>Chromatiales</taxon>
        <taxon>Ectothiorhodospiraceae</taxon>
        <taxon>Natronocella</taxon>
    </lineage>
</organism>
<dbReference type="CDD" id="cd01454">
    <property type="entry name" value="vWA_norD_type"/>
    <property type="match status" value="1"/>
</dbReference>
<name>A0AAE3KCQ1_9GAMM</name>
<feature type="region of interest" description="Disordered" evidence="1">
    <location>
        <begin position="337"/>
        <end position="373"/>
    </location>
</feature>
<reference evidence="3" key="1">
    <citation type="submission" date="2022-03" db="EMBL/GenBank/DDBJ databases">
        <title>Genomic Encyclopedia of Type Strains, Phase III (KMG-III): the genomes of soil and plant-associated and newly described type strains.</title>
        <authorList>
            <person name="Whitman W."/>
        </authorList>
    </citation>
    <scope>NUCLEOTIDE SEQUENCE</scope>
    <source>
        <strain evidence="3">ANL 6-2</strain>
    </source>
</reference>
<dbReference type="PROSITE" id="PS50234">
    <property type="entry name" value="VWFA"/>
    <property type="match status" value="1"/>
</dbReference>
<dbReference type="EMBL" id="JALJXV010000017">
    <property type="protein sequence ID" value="MCP1677210.1"/>
    <property type="molecule type" value="Genomic_DNA"/>
</dbReference>
<evidence type="ECO:0000313" key="4">
    <source>
        <dbReference type="Proteomes" id="UP001205843"/>
    </source>
</evidence>